<dbReference type="GO" id="GO:0016597">
    <property type="term" value="F:amino acid binding"/>
    <property type="evidence" value="ECO:0007669"/>
    <property type="project" value="InterPro"/>
</dbReference>
<feature type="domain" description="Aspartate/ornithine carbamoyltransferase Asp/Orn-binding" evidence="3">
    <location>
        <begin position="197"/>
        <end position="338"/>
    </location>
</feature>
<comment type="similarity">
    <text evidence="2">Belongs to the aspartate/ornithine carbamoyltransferase superfamily.</text>
</comment>
<accession>A0A518D2Q6</accession>
<reference evidence="5 6" key="1">
    <citation type="submission" date="2019-02" db="EMBL/GenBank/DDBJ databases">
        <title>Deep-cultivation of Planctomycetes and their phenomic and genomic characterization uncovers novel biology.</title>
        <authorList>
            <person name="Wiegand S."/>
            <person name="Jogler M."/>
            <person name="Boedeker C."/>
            <person name="Pinto D."/>
            <person name="Vollmers J."/>
            <person name="Rivas-Marin E."/>
            <person name="Kohn T."/>
            <person name="Peeters S.H."/>
            <person name="Heuer A."/>
            <person name="Rast P."/>
            <person name="Oberbeckmann S."/>
            <person name="Bunk B."/>
            <person name="Jeske O."/>
            <person name="Meyerdierks A."/>
            <person name="Storesund J.E."/>
            <person name="Kallscheuer N."/>
            <person name="Luecker S."/>
            <person name="Lage O.M."/>
            <person name="Pohl T."/>
            <person name="Merkel B.J."/>
            <person name="Hornburger P."/>
            <person name="Mueller R.-W."/>
            <person name="Bruemmer F."/>
            <person name="Labrenz M."/>
            <person name="Spormann A.M."/>
            <person name="Op den Camp H."/>
            <person name="Overmann J."/>
            <person name="Amann R."/>
            <person name="Jetten M.S.M."/>
            <person name="Mascher T."/>
            <person name="Medema M.H."/>
            <person name="Devos D.P."/>
            <person name="Kaster A.-K."/>
            <person name="Ovreas L."/>
            <person name="Rohde M."/>
            <person name="Galperin M.Y."/>
            <person name="Jogler C."/>
        </authorList>
    </citation>
    <scope>NUCLEOTIDE SEQUENCE [LARGE SCALE GENOMIC DNA]</scope>
    <source>
        <strain evidence="5 6">Pla163</strain>
    </source>
</reference>
<sequence>MEPHPNLLSLDDLTDGQLEHMFELAERLQADPTLGRDALAGITVGLLFFRGSLRTRSSFEAAVAQLGGHPINLTAHTDFWELEYREGRVMDGRAPEHVRDAARVLSSYVDLLAVRPAPEQRKWAVDRADQQIGAWAKFANVPVVNMESGLWHPLQALADLFTLRRALGRQTSGSSGPRRRICLAWTHSPTPAPVSAAHSLLVAACRAGYEVRLAHPPGFDLDEQVVAQARAAAGASGGELVHATDLHDGIDGVDVVYARSWESLETYGDPTLSASRRAKAGDWRIDERLMARGNDARLMHAMPVRRNVEVTDEVIDGPRSLLFEQAANRLPCQKALLLDLLGRGADL</sequence>
<evidence type="ECO:0000313" key="6">
    <source>
        <dbReference type="Proteomes" id="UP000319342"/>
    </source>
</evidence>
<dbReference type="Proteomes" id="UP000319342">
    <property type="component" value="Chromosome"/>
</dbReference>
<dbReference type="PANTHER" id="PTHR45753:SF3">
    <property type="entry name" value="ORNITHINE TRANSCARBAMYLASE, MITOCHONDRIAL"/>
    <property type="match status" value="1"/>
</dbReference>
<protein>
    <submittedName>
        <fullName evidence="5">Ornithine carbamoyltransferase</fullName>
        <ecNumber evidence="5">2.1.3.9</ecNumber>
    </submittedName>
</protein>
<gene>
    <name evidence="5" type="primary">argF</name>
    <name evidence="5" type="ORF">Pla163_28980</name>
</gene>
<keyword evidence="6" id="KW-1185">Reference proteome</keyword>
<dbReference type="NCBIfam" id="NF003384">
    <property type="entry name" value="PRK04523.1"/>
    <property type="match status" value="1"/>
</dbReference>
<dbReference type="OrthoDB" id="9802587at2"/>
<dbReference type="GO" id="GO:0043857">
    <property type="term" value="F:N-acetylornithine carbamoyltransferase activity"/>
    <property type="evidence" value="ECO:0007669"/>
    <property type="project" value="UniProtKB-EC"/>
</dbReference>
<evidence type="ECO:0000259" key="4">
    <source>
        <dbReference type="Pfam" id="PF02729"/>
    </source>
</evidence>
<dbReference type="PRINTS" id="PR00100">
    <property type="entry name" value="AOTCASE"/>
</dbReference>
<dbReference type="InterPro" id="IPR006132">
    <property type="entry name" value="Asp/Orn_carbamoyltranf_P-bd"/>
</dbReference>
<name>A0A518D2Q6_9BACT</name>
<evidence type="ECO:0000256" key="2">
    <source>
        <dbReference type="RuleBase" id="RU003634"/>
    </source>
</evidence>
<evidence type="ECO:0000259" key="3">
    <source>
        <dbReference type="Pfam" id="PF00185"/>
    </source>
</evidence>
<dbReference type="EMBL" id="CP036290">
    <property type="protein sequence ID" value="QDU85761.1"/>
    <property type="molecule type" value="Genomic_DNA"/>
</dbReference>
<evidence type="ECO:0000256" key="1">
    <source>
        <dbReference type="ARBA" id="ARBA00022679"/>
    </source>
</evidence>
<dbReference type="AlphaFoldDB" id="A0A518D2Q6"/>
<dbReference type="Gene3D" id="3.40.50.1370">
    <property type="entry name" value="Aspartate/ornithine carbamoyltransferase"/>
    <property type="match status" value="2"/>
</dbReference>
<dbReference type="SUPFAM" id="SSF53671">
    <property type="entry name" value="Aspartate/ornithine carbamoyltransferase"/>
    <property type="match status" value="1"/>
</dbReference>
<feature type="domain" description="Aspartate/ornithine carbamoyltransferase carbamoyl-P binding" evidence="4">
    <location>
        <begin position="6"/>
        <end position="164"/>
    </location>
</feature>
<proteinExistence type="inferred from homology"/>
<dbReference type="RefSeq" id="WP_145189727.1">
    <property type="nucleotide sequence ID" value="NZ_CP036290.1"/>
</dbReference>
<dbReference type="InterPro" id="IPR036901">
    <property type="entry name" value="Asp/Orn_carbamoylTrfase_sf"/>
</dbReference>
<dbReference type="EC" id="2.1.3.9" evidence="5"/>
<dbReference type="Pfam" id="PF00185">
    <property type="entry name" value="OTCace"/>
    <property type="match status" value="1"/>
</dbReference>
<dbReference type="GO" id="GO:0019240">
    <property type="term" value="P:citrulline biosynthetic process"/>
    <property type="evidence" value="ECO:0007669"/>
    <property type="project" value="TreeGrafter"/>
</dbReference>
<dbReference type="GO" id="GO:0042450">
    <property type="term" value="P:L-arginine biosynthetic process via ornithine"/>
    <property type="evidence" value="ECO:0007669"/>
    <property type="project" value="TreeGrafter"/>
</dbReference>
<dbReference type="Pfam" id="PF02729">
    <property type="entry name" value="OTCace_N"/>
    <property type="match status" value="1"/>
</dbReference>
<dbReference type="InterPro" id="IPR006130">
    <property type="entry name" value="Asp/Orn_carbamoylTrfase"/>
</dbReference>
<dbReference type="PANTHER" id="PTHR45753">
    <property type="entry name" value="ORNITHINE CARBAMOYLTRANSFERASE, MITOCHONDRIAL"/>
    <property type="match status" value="1"/>
</dbReference>
<evidence type="ECO:0000313" key="5">
    <source>
        <dbReference type="EMBL" id="QDU85761.1"/>
    </source>
</evidence>
<organism evidence="5 6">
    <name type="scientific">Rohdeia mirabilis</name>
    <dbReference type="NCBI Taxonomy" id="2528008"/>
    <lineage>
        <taxon>Bacteria</taxon>
        <taxon>Pseudomonadati</taxon>
        <taxon>Planctomycetota</taxon>
        <taxon>Planctomycetia</taxon>
        <taxon>Planctomycetia incertae sedis</taxon>
        <taxon>Rohdeia</taxon>
    </lineage>
</organism>
<dbReference type="PRINTS" id="PR00101">
    <property type="entry name" value="ATCASE"/>
</dbReference>
<dbReference type="InterPro" id="IPR006131">
    <property type="entry name" value="Asp_carbamoyltransf_Asp/Orn-bd"/>
</dbReference>
<dbReference type="GO" id="GO:0004585">
    <property type="term" value="F:ornithine carbamoyltransferase activity"/>
    <property type="evidence" value="ECO:0007669"/>
    <property type="project" value="TreeGrafter"/>
</dbReference>
<keyword evidence="1 2" id="KW-0808">Transferase</keyword>